<dbReference type="InterPro" id="IPR036388">
    <property type="entry name" value="WH-like_DNA-bd_sf"/>
</dbReference>
<accession>A0ABQ4C470</accession>
<dbReference type="Gene3D" id="1.10.10.10">
    <property type="entry name" value="Winged helix-like DNA-binding domain superfamily/Winged helix DNA-binding domain"/>
    <property type="match status" value="1"/>
</dbReference>
<protein>
    <recommendedName>
        <fullName evidence="1">Transcription regulator PadR N-terminal domain-containing protein</fullName>
    </recommendedName>
</protein>
<dbReference type="Proteomes" id="UP000624325">
    <property type="component" value="Unassembled WGS sequence"/>
</dbReference>
<reference evidence="2 3" key="1">
    <citation type="submission" date="2021-01" db="EMBL/GenBank/DDBJ databases">
        <title>Whole genome shotgun sequence of Asanoa iriomotensis NBRC 100142.</title>
        <authorList>
            <person name="Komaki H."/>
            <person name="Tamura T."/>
        </authorList>
    </citation>
    <scope>NUCLEOTIDE SEQUENCE [LARGE SCALE GENOMIC DNA]</scope>
    <source>
        <strain evidence="2 3">NBRC 100142</strain>
    </source>
</reference>
<comment type="caution">
    <text evidence="2">The sequence shown here is derived from an EMBL/GenBank/DDBJ whole genome shotgun (WGS) entry which is preliminary data.</text>
</comment>
<dbReference type="SUPFAM" id="SSF46785">
    <property type="entry name" value="Winged helix' DNA-binding domain"/>
    <property type="match status" value="1"/>
</dbReference>
<dbReference type="PANTHER" id="PTHR33169:SF13">
    <property type="entry name" value="PADR-FAMILY TRANSCRIPTIONAL REGULATOR"/>
    <property type="match status" value="1"/>
</dbReference>
<gene>
    <name evidence="2" type="ORF">Air01nite_33160</name>
</gene>
<dbReference type="EMBL" id="BONC01000021">
    <property type="protein sequence ID" value="GIF57221.1"/>
    <property type="molecule type" value="Genomic_DNA"/>
</dbReference>
<sequence>MAMQEPTFFILTALAEQPLHGYGVIRAVADLSGGRVTLRAGTLYAALDRLTEEGLLVVDREEAVDGRLRRYYRLTDDGAGALSAEVDRLRANAAMAAARLRRTTRLAFGAGR</sequence>
<organism evidence="2 3">
    <name type="scientific">Asanoa iriomotensis</name>
    <dbReference type="NCBI Taxonomy" id="234613"/>
    <lineage>
        <taxon>Bacteria</taxon>
        <taxon>Bacillati</taxon>
        <taxon>Actinomycetota</taxon>
        <taxon>Actinomycetes</taxon>
        <taxon>Micromonosporales</taxon>
        <taxon>Micromonosporaceae</taxon>
        <taxon>Asanoa</taxon>
    </lineage>
</organism>
<keyword evidence="3" id="KW-1185">Reference proteome</keyword>
<proteinExistence type="predicted"/>
<dbReference type="PANTHER" id="PTHR33169">
    <property type="entry name" value="PADR-FAMILY TRANSCRIPTIONAL REGULATOR"/>
    <property type="match status" value="1"/>
</dbReference>
<dbReference type="InterPro" id="IPR005149">
    <property type="entry name" value="Tscrpt_reg_PadR_N"/>
</dbReference>
<dbReference type="InterPro" id="IPR052509">
    <property type="entry name" value="Metal_resp_DNA-bind_regulator"/>
</dbReference>
<dbReference type="InterPro" id="IPR036390">
    <property type="entry name" value="WH_DNA-bd_sf"/>
</dbReference>
<feature type="domain" description="Transcription regulator PadR N-terminal" evidence="1">
    <location>
        <begin position="10"/>
        <end position="82"/>
    </location>
</feature>
<evidence type="ECO:0000313" key="3">
    <source>
        <dbReference type="Proteomes" id="UP000624325"/>
    </source>
</evidence>
<dbReference type="Pfam" id="PF03551">
    <property type="entry name" value="PadR"/>
    <property type="match status" value="1"/>
</dbReference>
<evidence type="ECO:0000313" key="2">
    <source>
        <dbReference type="EMBL" id="GIF57221.1"/>
    </source>
</evidence>
<name>A0ABQ4C470_9ACTN</name>
<evidence type="ECO:0000259" key="1">
    <source>
        <dbReference type="Pfam" id="PF03551"/>
    </source>
</evidence>